<organism evidence="2 3">
    <name type="scientific">Actinomadura monticuli</name>
    <dbReference type="NCBI Taxonomy" id="3097367"/>
    <lineage>
        <taxon>Bacteria</taxon>
        <taxon>Bacillati</taxon>
        <taxon>Actinomycetota</taxon>
        <taxon>Actinomycetes</taxon>
        <taxon>Streptosporangiales</taxon>
        <taxon>Thermomonosporaceae</taxon>
        <taxon>Actinomadura</taxon>
    </lineage>
</organism>
<proteinExistence type="predicted"/>
<evidence type="ECO:0000259" key="1">
    <source>
        <dbReference type="SMART" id="SM00382"/>
    </source>
</evidence>
<dbReference type="SMART" id="SM00382">
    <property type="entry name" value="AAA"/>
    <property type="match status" value="1"/>
</dbReference>
<dbReference type="PANTHER" id="PTHR30050">
    <property type="entry name" value="CHROMOSOMAL REPLICATION INITIATOR PROTEIN DNAA"/>
    <property type="match status" value="1"/>
</dbReference>
<keyword evidence="2" id="KW-0547">Nucleotide-binding</keyword>
<protein>
    <submittedName>
        <fullName evidence="2">ATP-binding protein</fullName>
    </submittedName>
</protein>
<comment type="caution">
    <text evidence="2">The sequence shown here is derived from an EMBL/GenBank/DDBJ whole genome shotgun (WGS) entry which is preliminary data.</text>
</comment>
<name>A0ABV4Q612_9ACTN</name>
<dbReference type="CDD" id="cd00009">
    <property type="entry name" value="AAA"/>
    <property type="match status" value="1"/>
</dbReference>
<dbReference type="Gene3D" id="3.40.50.300">
    <property type="entry name" value="P-loop containing nucleotide triphosphate hydrolases"/>
    <property type="match status" value="1"/>
</dbReference>
<accession>A0ABV4Q612</accession>
<keyword evidence="3" id="KW-1185">Reference proteome</keyword>
<evidence type="ECO:0000313" key="3">
    <source>
        <dbReference type="Proteomes" id="UP001569963"/>
    </source>
</evidence>
<dbReference type="SUPFAM" id="SSF52540">
    <property type="entry name" value="P-loop containing nucleoside triphosphate hydrolases"/>
    <property type="match status" value="1"/>
</dbReference>
<feature type="domain" description="AAA+ ATPase" evidence="1">
    <location>
        <begin position="76"/>
        <end position="206"/>
    </location>
</feature>
<dbReference type="Proteomes" id="UP001569963">
    <property type="component" value="Unassembled WGS sequence"/>
</dbReference>
<dbReference type="PANTHER" id="PTHR30050:SF4">
    <property type="entry name" value="ATP-BINDING PROTEIN RV3427C IN INSERTION SEQUENCE-RELATED"/>
    <property type="match status" value="1"/>
</dbReference>
<reference evidence="2 3" key="1">
    <citation type="submission" date="2023-11" db="EMBL/GenBank/DDBJ databases">
        <title>Actinomadura monticuli sp. nov., isolated from volcanic ash.</title>
        <authorList>
            <person name="Lee S.D."/>
            <person name="Yang H."/>
            <person name="Kim I.S."/>
        </authorList>
    </citation>
    <scope>NUCLEOTIDE SEQUENCE [LARGE SCALE GENOMIC DNA]</scope>
    <source>
        <strain evidence="2 3">DLS-62</strain>
    </source>
</reference>
<sequence>MDLTTAPPPELVRVAPEDLYADYARGRPREGEKADAYQWAKVLDVSSNWVPPRYRKAHEMPAKARAWADGIVAGADASNLVLMGPPGTGKTHGSCAVARYLTALWEDRHAPSPLLFTSASDLLARMKDYGKDADRQGAYDKAAKAKVLILDDLARSKTTDMDVESYARVLDRRLNALLPTIITTNVFPKENLIETFGDHLASRLLGGSTLVLVGGPDRRYATT</sequence>
<dbReference type="EMBL" id="JAXCEI010000003">
    <property type="protein sequence ID" value="MFA1538595.1"/>
    <property type="molecule type" value="Genomic_DNA"/>
</dbReference>
<keyword evidence="2" id="KW-0067">ATP-binding</keyword>
<dbReference type="InterPro" id="IPR027417">
    <property type="entry name" value="P-loop_NTPase"/>
</dbReference>
<dbReference type="InterPro" id="IPR003593">
    <property type="entry name" value="AAA+_ATPase"/>
</dbReference>
<dbReference type="GO" id="GO:0005524">
    <property type="term" value="F:ATP binding"/>
    <property type="evidence" value="ECO:0007669"/>
    <property type="project" value="UniProtKB-KW"/>
</dbReference>
<gene>
    <name evidence="2" type="ORF">SM611_06590</name>
</gene>
<evidence type="ECO:0000313" key="2">
    <source>
        <dbReference type="EMBL" id="MFA1538595.1"/>
    </source>
</evidence>
<dbReference type="RefSeq" id="WP_371948041.1">
    <property type="nucleotide sequence ID" value="NZ_JAXCEI010000003.1"/>
</dbReference>
<dbReference type="Pfam" id="PF01695">
    <property type="entry name" value="IstB_IS21"/>
    <property type="match status" value="1"/>
</dbReference>
<dbReference type="InterPro" id="IPR002611">
    <property type="entry name" value="IstB_ATP-bd"/>
</dbReference>